<accession>A0A7T0BZM1</accession>
<sequence length="55" mass="6688">MHRKLRALDPAKPIRNVSKTFRYFRISRTTFYEWRRAYEEKGESGLINRRPGPAY</sequence>
<evidence type="ECO:0000259" key="1">
    <source>
        <dbReference type="Pfam" id="PF13518"/>
    </source>
</evidence>
<dbReference type="SUPFAM" id="SSF48295">
    <property type="entry name" value="TrpR-like"/>
    <property type="match status" value="1"/>
</dbReference>
<name>A0A7T0BZM1_9BACT</name>
<evidence type="ECO:0000313" key="3">
    <source>
        <dbReference type="Proteomes" id="UP000594688"/>
    </source>
</evidence>
<dbReference type="InterPro" id="IPR036388">
    <property type="entry name" value="WH-like_DNA-bd_sf"/>
</dbReference>
<dbReference type="Proteomes" id="UP000594688">
    <property type="component" value="Chromosome"/>
</dbReference>
<dbReference type="GO" id="GO:0043565">
    <property type="term" value="F:sequence-specific DNA binding"/>
    <property type="evidence" value="ECO:0007669"/>
    <property type="project" value="InterPro"/>
</dbReference>
<feature type="domain" description="Insertion element IS150 protein InsJ-like helix-turn-helix" evidence="1">
    <location>
        <begin position="3"/>
        <end position="53"/>
    </location>
</feature>
<dbReference type="KEGG" id="nli:G3M70_16440"/>
<dbReference type="Gene3D" id="1.10.10.10">
    <property type="entry name" value="Winged helix-like DNA-binding domain superfamily/Winged helix DNA-binding domain"/>
    <property type="match status" value="1"/>
</dbReference>
<dbReference type="InterPro" id="IPR055247">
    <property type="entry name" value="InsJ-like_HTH"/>
</dbReference>
<dbReference type="Pfam" id="PF13518">
    <property type="entry name" value="HTH_28"/>
    <property type="match status" value="1"/>
</dbReference>
<gene>
    <name evidence="2" type="ORF">G3M70_16440</name>
</gene>
<evidence type="ECO:0000313" key="2">
    <source>
        <dbReference type="EMBL" id="QPJ63854.1"/>
    </source>
</evidence>
<dbReference type="EMBL" id="CP048685">
    <property type="protein sequence ID" value="QPJ63854.1"/>
    <property type="molecule type" value="Genomic_DNA"/>
</dbReference>
<protein>
    <submittedName>
        <fullName evidence="2">Helix-turn-helix domain-containing protein</fullName>
    </submittedName>
</protein>
<proteinExistence type="predicted"/>
<dbReference type="InterPro" id="IPR010921">
    <property type="entry name" value="Trp_repressor/repl_initiator"/>
</dbReference>
<dbReference type="AlphaFoldDB" id="A0A7T0BZM1"/>
<reference evidence="2 3" key="1">
    <citation type="submission" date="2020-02" db="EMBL/GenBank/DDBJ databases">
        <title>Genomic and physiological characterization of two novel Nitrospinaceae genera.</title>
        <authorList>
            <person name="Mueller A.J."/>
            <person name="Jung M.-Y."/>
            <person name="Strachan C.R."/>
            <person name="Herbold C.W."/>
            <person name="Kirkegaard R.H."/>
            <person name="Daims H."/>
        </authorList>
    </citation>
    <scope>NUCLEOTIDE SEQUENCE [LARGE SCALE GENOMIC DNA]</scope>
    <source>
        <strain evidence="2">EB</strain>
    </source>
</reference>
<organism evidence="2 3">
    <name type="scientific">Candidatus Nitronauta litoralis</name>
    <dbReference type="NCBI Taxonomy" id="2705533"/>
    <lineage>
        <taxon>Bacteria</taxon>
        <taxon>Pseudomonadati</taxon>
        <taxon>Nitrospinota/Tectimicrobiota group</taxon>
        <taxon>Nitrospinota</taxon>
        <taxon>Nitrospinia</taxon>
        <taxon>Nitrospinales</taxon>
        <taxon>Nitrospinaceae</taxon>
        <taxon>Candidatus Nitronauta</taxon>
    </lineage>
</organism>